<name>A0ABV9NWW7_9BACI</name>
<keyword evidence="4" id="KW-1185">Reference proteome</keyword>
<evidence type="ECO:0000313" key="3">
    <source>
        <dbReference type="EMBL" id="MFC4736612.1"/>
    </source>
</evidence>
<dbReference type="NCBIfam" id="TIGR00254">
    <property type="entry name" value="GGDEF"/>
    <property type="match status" value="1"/>
</dbReference>
<organism evidence="3 4">
    <name type="scientific">Bacillus daqingensis</name>
    <dbReference type="NCBI Taxonomy" id="872396"/>
    <lineage>
        <taxon>Bacteria</taxon>
        <taxon>Bacillati</taxon>
        <taxon>Bacillota</taxon>
        <taxon>Bacilli</taxon>
        <taxon>Bacillales</taxon>
        <taxon>Bacillaceae</taxon>
        <taxon>Bacillus</taxon>
    </lineage>
</organism>
<reference evidence="4" key="1">
    <citation type="journal article" date="2019" name="Int. J. Syst. Evol. Microbiol.">
        <title>The Global Catalogue of Microorganisms (GCM) 10K type strain sequencing project: providing services to taxonomists for standard genome sequencing and annotation.</title>
        <authorList>
            <consortium name="The Broad Institute Genomics Platform"/>
            <consortium name="The Broad Institute Genome Sequencing Center for Infectious Disease"/>
            <person name="Wu L."/>
            <person name="Ma J."/>
        </authorList>
    </citation>
    <scope>NUCLEOTIDE SEQUENCE [LARGE SCALE GENOMIC DNA]</scope>
    <source>
        <strain evidence="4">JCM 12165</strain>
    </source>
</reference>
<evidence type="ECO:0000259" key="2">
    <source>
        <dbReference type="PROSITE" id="PS50887"/>
    </source>
</evidence>
<dbReference type="Pfam" id="PF00563">
    <property type="entry name" value="EAL"/>
    <property type="match status" value="1"/>
</dbReference>
<proteinExistence type="predicted"/>
<dbReference type="SUPFAM" id="SSF141868">
    <property type="entry name" value="EAL domain-like"/>
    <property type="match status" value="1"/>
</dbReference>
<dbReference type="InterPro" id="IPR050706">
    <property type="entry name" value="Cyclic-di-GMP_PDE-like"/>
</dbReference>
<dbReference type="SUPFAM" id="SSF55781">
    <property type="entry name" value="GAF domain-like"/>
    <property type="match status" value="1"/>
</dbReference>
<dbReference type="InterPro" id="IPR029016">
    <property type="entry name" value="GAF-like_dom_sf"/>
</dbReference>
<dbReference type="PANTHER" id="PTHR33121">
    <property type="entry name" value="CYCLIC DI-GMP PHOSPHODIESTERASE PDEF"/>
    <property type="match status" value="1"/>
</dbReference>
<dbReference type="Proteomes" id="UP001595896">
    <property type="component" value="Unassembled WGS sequence"/>
</dbReference>
<dbReference type="CDD" id="cd01948">
    <property type="entry name" value="EAL"/>
    <property type="match status" value="1"/>
</dbReference>
<dbReference type="RefSeq" id="WP_377909249.1">
    <property type="nucleotide sequence ID" value="NZ_JBHSGK010000007.1"/>
</dbReference>
<feature type="domain" description="GGDEF" evidence="2">
    <location>
        <begin position="99"/>
        <end position="231"/>
    </location>
</feature>
<dbReference type="InterPro" id="IPR000160">
    <property type="entry name" value="GGDEF_dom"/>
</dbReference>
<accession>A0ABV9NWW7</accession>
<dbReference type="PROSITE" id="PS50883">
    <property type="entry name" value="EAL"/>
    <property type="match status" value="1"/>
</dbReference>
<gene>
    <name evidence="3" type="ORF">ACFO4L_08470</name>
</gene>
<dbReference type="EMBL" id="JBHSGK010000007">
    <property type="protein sequence ID" value="MFC4736612.1"/>
    <property type="molecule type" value="Genomic_DNA"/>
</dbReference>
<dbReference type="PROSITE" id="PS50887">
    <property type="entry name" value="GGDEF"/>
    <property type="match status" value="1"/>
</dbReference>
<dbReference type="Pfam" id="PF00990">
    <property type="entry name" value="GGDEF"/>
    <property type="match status" value="1"/>
</dbReference>
<dbReference type="Pfam" id="PF01590">
    <property type="entry name" value="GAF"/>
    <property type="match status" value="1"/>
</dbReference>
<dbReference type="Gene3D" id="3.30.450.40">
    <property type="match status" value="1"/>
</dbReference>
<protein>
    <submittedName>
        <fullName evidence="3">EAL domain-containing protein</fullName>
    </submittedName>
</protein>
<dbReference type="SMART" id="SM00267">
    <property type="entry name" value="GGDEF"/>
    <property type="match status" value="1"/>
</dbReference>
<dbReference type="Gene3D" id="3.30.70.270">
    <property type="match status" value="1"/>
</dbReference>
<sequence length="501" mass="55981">MIPNARKHDIVCSLKITKKLGIQAYAGVPITLSNGTIFGTICILDKRPRSFTESEAEHLQNMASLLANAIELEYVNIHDPLTNAYNYAFLQQRAASSLRETTVFHVDIDHFKLHSDSLGLEDANTLLLQLAERLKRAVSEGLIVRISGDEFIILVEQPLTEGGIQRLSERIHTTCGQPFSISRRPVRLTCSIGTSVSGPDDIQLDELLQQAAIALQEAKKQGYDQTVMYESGMHTSYSYKRTIVRDLPEALRSGKLALVYQPQFHTESGELRGVEALIRWQHPELGYISPADFLPIAEEAGLMHAIDRWVIFESCRQIATLPIPVGLAINVSSFPSKGGYLISYIQEVIQETGIKASQLEFELTETSAPLSMEKLKNFIESLRQLNVRIALDDFGTGYSSLTYIQQLPLHTLKLDRSFIASLNGSIQSEKIVEQMLAVAGLFELDVIAEGVETSRQWSRLRELRCGFVQGYYCAKPVSLPILKAYLQHDPTFSNENVPPLF</sequence>
<dbReference type="SUPFAM" id="SSF55073">
    <property type="entry name" value="Nucleotide cyclase"/>
    <property type="match status" value="1"/>
</dbReference>
<evidence type="ECO:0000259" key="1">
    <source>
        <dbReference type="PROSITE" id="PS50883"/>
    </source>
</evidence>
<comment type="caution">
    <text evidence="3">The sequence shown here is derived from an EMBL/GenBank/DDBJ whole genome shotgun (WGS) entry which is preliminary data.</text>
</comment>
<dbReference type="InterPro" id="IPR003018">
    <property type="entry name" value="GAF"/>
</dbReference>
<dbReference type="Gene3D" id="3.20.20.450">
    <property type="entry name" value="EAL domain"/>
    <property type="match status" value="1"/>
</dbReference>
<evidence type="ECO:0000313" key="4">
    <source>
        <dbReference type="Proteomes" id="UP001595896"/>
    </source>
</evidence>
<dbReference type="InterPro" id="IPR043128">
    <property type="entry name" value="Rev_trsase/Diguanyl_cyclase"/>
</dbReference>
<dbReference type="InterPro" id="IPR035919">
    <property type="entry name" value="EAL_sf"/>
</dbReference>
<dbReference type="SMART" id="SM00052">
    <property type="entry name" value="EAL"/>
    <property type="match status" value="1"/>
</dbReference>
<dbReference type="InterPro" id="IPR001633">
    <property type="entry name" value="EAL_dom"/>
</dbReference>
<dbReference type="InterPro" id="IPR029787">
    <property type="entry name" value="Nucleotide_cyclase"/>
</dbReference>
<feature type="domain" description="EAL" evidence="1">
    <location>
        <begin position="240"/>
        <end position="490"/>
    </location>
</feature>
<dbReference type="CDD" id="cd01949">
    <property type="entry name" value="GGDEF"/>
    <property type="match status" value="1"/>
</dbReference>
<dbReference type="PANTHER" id="PTHR33121:SF70">
    <property type="entry name" value="SIGNALING PROTEIN YKOW"/>
    <property type="match status" value="1"/>
</dbReference>